<dbReference type="PANTHER" id="PTHR33627">
    <property type="entry name" value="TRANSPOSASE"/>
    <property type="match status" value="1"/>
</dbReference>
<name>A0A6M5Z3X0_9BACT</name>
<dbReference type="EMBL" id="CP053452">
    <property type="protein sequence ID" value="QJX01120.1"/>
    <property type="molecule type" value="Genomic_DNA"/>
</dbReference>
<gene>
    <name evidence="1" type="ORF">FTUN_8759</name>
</gene>
<keyword evidence="2" id="KW-1185">Reference proteome</keyword>
<dbReference type="RefSeq" id="WP_171475731.1">
    <property type="nucleotide sequence ID" value="NZ_CP053452.2"/>
</dbReference>
<dbReference type="AlphaFoldDB" id="A0A6M5Z3X0"/>
<evidence type="ECO:0000313" key="2">
    <source>
        <dbReference type="Proteomes" id="UP000503447"/>
    </source>
</evidence>
<protein>
    <submittedName>
        <fullName evidence="1">Mobile element protein</fullName>
    </submittedName>
</protein>
<sequence>MYLPASWLRESADPRAVPVEDRAPATKTEIALRLIDEVRTEGEWTGAVIGEAEYLVGADFREALTARGLTAQDGQEARVAEALRRFEWMKNPLGLDHFEGRAWHGWHHHVGLVFTAYGFLCDEAATPDAPPFPSPVHPPV</sequence>
<proteinExistence type="predicted"/>
<dbReference type="PANTHER" id="PTHR33627:SF1">
    <property type="entry name" value="TRANSPOSASE"/>
    <property type="match status" value="1"/>
</dbReference>
<accession>A0A6M5Z3X0</accession>
<reference evidence="2" key="1">
    <citation type="submission" date="2020-05" db="EMBL/GenBank/DDBJ databases">
        <title>Frigoriglobus tundricola gen. nov., sp. nov., a psychrotolerant cellulolytic planctomycete of the family Gemmataceae with two divergent copies of 16S rRNA gene.</title>
        <authorList>
            <person name="Kulichevskaya I.S."/>
            <person name="Ivanova A.A."/>
            <person name="Naumoff D.G."/>
            <person name="Beletsky A.V."/>
            <person name="Rijpstra W.I.C."/>
            <person name="Sinninghe Damste J.S."/>
            <person name="Mardanov A.V."/>
            <person name="Ravin N.V."/>
            <person name="Dedysh S.N."/>
        </authorList>
    </citation>
    <scope>NUCLEOTIDE SEQUENCE [LARGE SCALE GENOMIC DNA]</scope>
    <source>
        <strain evidence="2">PL17</strain>
    </source>
</reference>
<dbReference type="Proteomes" id="UP000503447">
    <property type="component" value="Chromosome"/>
</dbReference>
<organism evidence="1 2">
    <name type="scientific">Frigoriglobus tundricola</name>
    <dbReference type="NCBI Taxonomy" id="2774151"/>
    <lineage>
        <taxon>Bacteria</taxon>
        <taxon>Pseudomonadati</taxon>
        <taxon>Planctomycetota</taxon>
        <taxon>Planctomycetia</taxon>
        <taxon>Gemmatales</taxon>
        <taxon>Gemmataceae</taxon>
        <taxon>Frigoriglobus</taxon>
    </lineage>
</organism>
<dbReference type="KEGG" id="ftj:FTUN_8759"/>
<evidence type="ECO:0000313" key="1">
    <source>
        <dbReference type="EMBL" id="QJX01120.1"/>
    </source>
</evidence>
<dbReference type="InterPro" id="IPR039365">
    <property type="entry name" value="IS701-like"/>
</dbReference>